<accession>A0A914V468</accession>
<keyword evidence="3" id="KW-1185">Reference proteome</keyword>
<feature type="region of interest" description="Disordered" evidence="1">
    <location>
        <begin position="78"/>
        <end position="142"/>
    </location>
</feature>
<reference evidence="4" key="1">
    <citation type="submission" date="2022-11" db="UniProtKB">
        <authorList>
            <consortium name="WormBaseParasite"/>
        </authorList>
    </citation>
    <scope>IDENTIFICATION</scope>
</reference>
<evidence type="ECO:0000256" key="2">
    <source>
        <dbReference type="SAM" id="Phobius"/>
    </source>
</evidence>
<feature type="compositionally biased region" description="Basic residues" evidence="1">
    <location>
        <begin position="80"/>
        <end position="90"/>
    </location>
</feature>
<feature type="compositionally biased region" description="Basic and acidic residues" evidence="1">
    <location>
        <begin position="299"/>
        <end position="310"/>
    </location>
</feature>
<sequence length="325" mass="35527">MLYACLGVCVCVSVGLVGLALSIIDIDRYNFGLYLTLLAVVGTTIAIAFWIVKPEMCNSPQWFDRATTVLSIQISTTFGKRQKRRKRSAKSNRSASSMRTTSVRRPSTKRRRKAVEDGEEVQKRSNSAQPPHALSVAQVAPIVRRSSTTGRIQITPQDEANNAIAKNSVHTEMSPLLNSNLSKKRSSTWYSLYRKNGDDSAFHDSPASSVSHGPCSCLLPMELHEQASQTEITATASQKLMLISGCDEEDSARLISSCPEHQLIAHLPRSASDNPAIPHSLLFSSYPPIDSDAYPGSSFRDHQSVARNAREALTGCPPGSDDLRP</sequence>
<keyword evidence="2" id="KW-1133">Transmembrane helix</keyword>
<organism evidence="3 4">
    <name type="scientific">Plectus sambesii</name>
    <dbReference type="NCBI Taxonomy" id="2011161"/>
    <lineage>
        <taxon>Eukaryota</taxon>
        <taxon>Metazoa</taxon>
        <taxon>Ecdysozoa</taxon>
        <taxon>Nematoda</taxon>
        <taxon>Chromadorea</taxon>
        <taxon>Plectida</taxon>
        <taxon>Plectina</taxon>
        <taxon>Plectoidea</taxon>
        <taxon>Plectidae</taxon>
        <taxon>Plectus</taxon>
    </lineage>
</organism>
<evidence type="ECO:0000313" key="4">
    <source>
        <dbReference type="WBParaSite" id="PSAMB.scaffold1448size31390.g13165.t1"/>
    </source>
</evidence>
<keyword evidence="2" id="KW-0472">Membrane</keyword>
<feature type="region of interest" description="Disordered" evidence="1">
    <location>
        <begin position="293"/>
        <end position="325"/>
    </location>
</feature>
<dbReference type="WBParaSite" id="PSAMB.scaffold1448size31390.g13165.t1">
    <property type="protein sequence ID" value="PSAMB.scaffold1448size31390.g13165.t1"/>
    <property type="gene ID" value="PSAMB.scaffold1448size31390.g13165"/>
</dbReference>
<dbReference type="Proteomes" id="UP000887566">
    <property type="component" value="Unplaced"/>
</dbReference>
<name>A0A914V468_9BILA</name>
<proteinExistence type="predicted"/>
<evidence type="ECO:0000256" key="1">
    <source>
        <dbReference type="SAM" id="MobiDB-lite"/>
    </source>
</evidence>
<evidence type="ECO:0000313" key="3">
    <source>
        <dbReference type="Proteomes" id="UP000887566"/>
    </source>
</evidence>
<protein>
    <submittedName>
        <fullName evidence="4">Uncharacterized protein</fullName>
    </submittedName>
</protein>
<keyword evidence="2" id="KW-0812">Transmembrane</keyword>
<feature type="compositionally biased region" description="Basic and acidic residues" evidence="1">
    <location>
        <begin position="114"/>
        <end position="123"/>
    </location>
</feature>
<feature type="transmembrane region" description="Helical" evidence="2">
    <location>
        <begin position="32"/>
        <end position="52"/>
    </location>
</feature>
<dbReference type="AlphaFoldDB" id="A0A914V468"/>